<dbReference type="SUPFAM" id="SSF54060">
    <property type="entry name" value="His-Me finger endonucleases"/>
    <property type="match status" value="1"/>
</dbReference>
<organism evidence="1 2">
    <name type="scientific">Chlamydomonas eustigma</name>
    <dbReference type="NCBI Taxonomy" id="1157962"/>
    <lineage>
        <taxon>Eukaryota</taxon>
        <taxon>Viridiplantae</taxon>
        <taxon>Chlorophyta</taxon>
        <taxon>core chlorophytes</taxon>
        <taxon>Chlorophyceae</taxon>
        <taxon>CS clade</taxon>
        <taxon>Chlamydomonadales</taxon>
        <taxon>Chlamydomonadaceae</taxon>
        <taxon>Chlamydomonas</taxon>
    </lineage>
</organism>
<name>A0A250XH28_9CHLO</name>
<comment type="caution">
    <text evidence="1">The sequence shown here is derived from an EMBL/GenBank/DDBJ whole genome shotgun (WGS) entry which is preliminary data.</text>
</comment>
<keyword evidence="2" id="KW-1185">Reference proteome</keyword>
<accession>A0A250XH28</accession>
<protein>
    <recommendedName>
        <fullName evidence="3">Zinc-binding loop region of homing endonuclease domain-containing protein</fullName>
    </recommendedName>
</protein>
<dbReference type="EMBL" id="BEGY01000080">
    <property type="protein sequence ID" value="GAX82384.1"/>
    <property type="molecule type" value="Genomic_DNA"/>
</dbReference>
<dbReference type="InterPro" id="IPR044925">
    <property type="entry name" value="His-Me_finger_sf"/>
</dbReference>
<reference evidence="1 2" key="1">
    <citation type="submission" date="2017-08" db="EMBL/GenBank/DDBJ databases">
        <title>Acidophilic green algal genome provides insights into adaptation to an acidic environment.</title>
        <authorList>
            <person name="Hirooka S."/>
            <person name="Hirose Y."/>
            <person name="Kanesaki Y."/>
            <person name="Higuchi S."/>
            <person name="Fujiwara T."/>
            <person name="Onuma R."/>
            <person name="Era A."/>
            <person name="Ohbayashi R."/>
            <person name="Uzuka A."/>
            <person name="Nozaki H."/>
            <person name="Yoshikawa H."/>
            <person name="Miyagishima S.Y."/>
        </authorList>
    </citation>
    <scope>NUCLEOTIDE SEQUENCE [LARGE SCALE GENOMIC DNA]</scope>
    <source>
        <strain evidence="1 2">NIES-2499</strain>
    </source>
</reference>
<gene>
    <name evidence="1" type="ORF">CEUSTIGMA_g9812.t1</name>
</gene>
<dbReference type="Gene3D" id="3.90.75.10">
    <property type="entry name" value="Homing Intron 3 (I-ppo) Encoded Endonuclease, Chain A"/>
    <property type="match status" value="1"/>
</dbReference>
<proteinExistence type="predicted"/>
<dbReference type="Proteomes" id="UP000232323">
    <property type="component" value="Unassembled WGS sequence"/>
</dbReference>
<evidence type="ECO:0000313" key="1">
    <source>
        <dbReference type="EMBL" id="GAX82384.1"/>
    </source>
</evidence>
<dbReference type="AlphaFoldDB" id="A0A250XH28"/>
<evidence type="ECO:0000313" key="2">
    <source>
        <dbReference type="Proteomes" id="UP000232323"/>
    </source>
</evidence>
<evidence type="ECO:0008006" key="3">
    <source>
        <dbReference type="Google" id="ProtNLM"/>
    </source>
</evidence>
<dbReference type="InterPro" id="IPR044930">
    <property type="entry name" value="Homing_endonuclease_His-Me"/>
</dbReference>
<dbReference type="GO" id="GO:0004519">
    <property type="term" value="F:endonuclease activity"/>
    <property type="evidence" value="ECO:0007669"/>
    <property type="project" value="InterPro"/>
</dbReference>
<sequence length="499" mass="56344">MSNTSSSHTNRQHEPASFKFRSNLRQQLFNGVDLLDNPRFQNCSNDLFPGSFKDIKYWSCIGIADDIQNPEIRDIGQRILGLVSSVLKNEAWELQPSIHCNDISTPRAQQAEQWFLHQIPKDACKIALKSYDRLKAAFIAATDVLPHEDILSWPHHCNQSNNMHSPLLFAGNHQVMSSKSYHYGHNNTTTVVQHPSSTPSSPMKKQRRPRAQHGVIEDASTSLCWPLLYPLAQVRQRYESDKYELLALLKRECMAKVCQEAKVMSQPHFETRSMKLHKRWSEYTCLIESQLIADNVSSSFYIVPPRDLVERSSIDEGSWKLLFQRAFHFQSDCMEVDFAKIHGLGLHHLFHEDKGYLRMNIGFMAASSSTSSSVHVQGQQCSSTPSASLVAGPTVNMESVGSSTSHSALESCDEKGNVVREYVHQIVYYLFFGGSGGKRASEKNKNEVIMHVCHNRSCLNPMHLCKGAKQPDNLQMMSLISLQAKSFSVPVNTFPDDIS</sequence>